<dbReference type="AlphaFoldDB" id="A0A1G7YJD9"/>
<sequence length="82" mass="9999">MNKRIGYILIIVILIFAKLWIGLYDHDEFDEKHLFIKHRPIWKTHFYSPRGMSDMKLSEMSEEAKREQKLFDEFIIDNQVIQ</sequence>
<accession>A0A1G7YJD9</accession>
<evidence type="ECO:0000313" key="3">
    <source>
        <dbReference type="Proteomes" id="UP000199492"/>
    </source>
</evidence>
<dbReference type="EMBL" id="FNCZ01000001">
    <property type="protein sequence ID" value="SDG96395.1"/>
    <property type="molecule type" value="Genomic_DNA"/>
</dbReference>
<dbReference type="STRING" id="262004.SAMN04489796_1011047"/>
<gene>
    <name evidence="2" type="ORF">SAMN04489796_1011047</name>
</gene>
<keyword evidence="1" id="KW-0472">Membrane</keyword>
<reference evidence="3" key="1">
    <citation type="submission" date="2016-10" db="EMBL/GenBank/DDBJ databases">
        <authorList>
            <person name="Varghese N."/>
            <person name="Submissions S."/>
        </authorList>
    </citation>
    <scope>NUCLEOTIDE SEQUENCE [LARGE SCALE GENOMIC DNA]</scope>
    <source>
        <strain evidence="3">DSM 15363</strain>
    </source>
</reference>
<protein>
    <submittedName>
        <fullName evidence="2">Uncharacterized protein</fullName>
    </submittedName>
</protein>
<evidence type="ECO:0000313" key="2">
    <source>
        <dbReference type="EMBL" id="SDG96395.1"/>
    </source>
</evidence>
<feature type="transmembrane region" description="Helical" evidence="1">
    <location>
        <begin position="6"/>
        <end position="24"/>
    </location>
</feature>
<keyword evidence="1" id="KW-0812">Transmembrane</keyword>
<name>A0A1G7YJD9_9FLAO</name>
<keyword evidence="1" id="KW-1133">Transmembrane helix</keyword>
<organism evidence="2 3">
    <name type="scientific">Winogradskyella thalassocola</name>
    <dbReference type="NCBI Taxonomy" id="262004"/>
    <lineage>
        <taxon>Bacteria</taxon>
        <taxon>Pseudomonadati</taxon>
        <taxon>Bacteroidota</taxon>
        <taxon>Flavobacteriia</taxon>
        <taxon>Flavobacteriales</taxon>
        <taxon>Flavobacteriaceae</taxon>
        <taxon>Winogradskyella</taxon>
    </lineage>
</organism>
<evidence type="ECO:0000256" key="1">
    <source>
        <dbReference type="SAM" id="Phobius"/>
    </source>
</evidence>
<keyword evidence="3" id="KW-1185">Reference proteome</keyword>
<proteinExistence type="predicted"/>
<dbReference type="Proteomes" id="UP000199492">
    <property type="component" value="Unassembled WGS sequence"/>
</dbReference>